<name>A0ACB7ZQD5_9AGAM</name>
<organism evidence="1 2">
    <name type="scientific">Hygrophoropsis aurantiaca</name>
    <dbReference type="NCBI Taxonomy" id="72124"/>
    <lineage>
        <taxon>Eukaryota</taxon>
        <taxon>Fungi</taxon>
        <taxon>Dikarya</taxon>
        <taxon>Basidiomycota</taxon>
        <taxon>Agaricomycotina</taxon>
        <taxon>Agaricomycetes</taxon>
        <taxon>Agaricomycetidae</taxon>
        <taxon>Boletales</taxon>
        <taxon>Coniophorineae</taxon>
        <taxon>Hygrophoropsidaceae</taxon>
        <taxon>Hygrophoropsis</taxon>
    </lineage>
</organism>
<evidence type="ECO:0000313" key="1">
    <source>
        <dbReference type="EMBL" id="KAH7903285.1"/>
    </source>
</evidence>
<reference evidence="1" key="1">
    <citation type="journal article" date="2021" name="New Phytol.">
        <title>Evolutionary innovations through gain and loss of genes in the ectomycorrhizal Boletales.</title>
        <authorList>
            <person name="Wu G."/>
            <person name="Miyauchi S."/>
            <person name="Morin E."/>
            <person name="Kuo A."/>
            <person name="Drula E."/>
            <person name="Varga T."/>
            <person name="Kohler A."/>
            <person name="Feng B."/>
            <person name="Cao Y."/>
            <person name="Lipzen A."/>
            <person name="Daum C."/>
            <person name="Hundley H."/>
            <person name="Pangilinan J."/>
            <person name="Johnson J."/>
            <person name="Barry K."/>
            <person name="LaButti K."/>
            <person name="Ng V."/>
            <person name="Ahrendt S."/>
            <person name="Min B."/>
            <person name="Choi I.G."/>
            <person name="Park H."/>
            <person name="Plett J.M."/>
            <person name="Magnuson J."/>
            <person name="Spatafora J.W."/>
            <person name="Nagy L.G."/>
            <person name="Henrissat B."/>
            <person name="Grigoriev I.V."/>
            <person name="Yang Z.L."/>
            <person name="Xu J."/>
            <person name="Martin F.M."/>
        </authorList>
    </citation>
    <scope>NUCLEOTIDE SEQUENCE</scope>
    <source>
        <strain evidence="1">ATCC 28755</strain>
    </source>
</reference>
<sequence length="198" mass="21648">MSAPPNNNNTNDRHNHPSDASSGHRTDDQMGDQSSRNIFRLRLCEVALVAGLYRGMVSTYVLTPALEYAPSRFEGPLDNLTVEDVVKHLAACGVSYAQMDDLQSYAQNWMSECLEHDLSYLTEDKRYLCEDRLFIATDPDSYPTCSLDDLNGSSATAGAGALSWSGGDGTSLGPIDDLMLLSPDPYGDELDFNEPSPK</sequence>
<dbReference type="EMBL" id="MU269075">
    <property type="protein sequence ID" value="KAH7903285.1"/>
    <property type="molecule type" value="Genomic_DNA"/>
</dbReference>
<accession>A0ACB7ZQD5</accession>
<dbReference type="Proteomes" id="UP000790377">
    <property type="component" value="Unassembled WGS sequence"/>
</dbReference>
<protein>
    <submittedName>
        <fullName evidence="1">Uncharacterized protein</fullName>
    </submittedName>
</protein>
<evidence type="ECO:0000313" key="2">
    <source>
        <dbReference type="Proteomes" id="UP000790377"/>
    </source>
</evidence>
<gene>
    <name evidence="1" type="ORF">BJ138DRAFT_1120535</name>
</gene>
<comment type="caution">
    <text evidence="1">The sequence shown here is derived from an EMBL/GenBank/DDBJ whole genome shotgun (WGS) entry which is preliminary data.</text>
</comment>
<keyword evidence="2" id="KW-1185">Reference proteome</keyword>
<proteinExistence type="predicted"/>